<name>A0A0C2ECV2_9PSED</name>
<keyword evidence="3" id="KW-1185">Reference proteome</keyword>
<feature type="region of interest" description="Disordered" evidence="1">
    <location>
        <begin position="56"/>
        <end position="75"/>
    </location>
</feature>
<dbReference type="Proteomes" id="UP000031535">
    <property type="component" value="Unassembled WGS sequence"/>
</dbReference>
<evidence type="ECO:0000313" key="3">
    <source>
        <dbReference type="Proteomes" id="UP000031535"/>
    </source>
</evidence>
<sequence>MGGRESRRDDAAERDADERRAPPMHRDAARDMLDDVREPVLRAGLVRISEQYERRVGRQDAGNTTQVAPQSTRGRLRDERLPAVQYDDRGRPVTHLRGQDTAVQPHRSNGTSADPQRVQFVQYGVHGFPPMKKAPA</sequence>
<evidence type="ECO:0000313" key="2">
    <source>
        <dbReference type="EMBL" id="KIH83764.1"/>
    </source>
</evidence>
<proteinExistence type="predicted"/>
<protein>
    <submittedName>
        <fullName evidence="2">Uncharacterized protein</fullName>
    </submittedName>
</protein>
<feature type="compositionally biased region" description="Polar residues" evidence="1">
    <location>
        <begin position="61"/>
        <end position="73"/>
    </location>
</feature>
<accession>A0A0C2ECV2</accession>
<dbReference type="EMBL" id="JXDG01000033">
    <property type="protein sequence ID" value="KIH83764.1"/>
    <property type="molecule type" value="Genomic_DNA"/>
</dbReference>
<gene>
    <name evidence="2" type="ORF">UCMB321_2506</name>
</gene>
<organism evidence="2 3">
    <name type="scientific">Pseudomonas batumici</name>
    <dbReference type="NCBI Taxonomy" id="226910"/>
    <lineage>
        <taxon>Bacteria</taxon>
        <taxon>Pseudomonadati</taxon>
        <taxon>Pseudomonadota</taxon>
        <taxon>Gammaproteobacteria</taxon>
        <taxon>Pseudomonadales</taxon>
        <taxon>Pseudomonadaceae</taxon>
        <taxon>Pseudomonas</taxon>
    </lineage>
</organism>
<dbReference type="AlphaFoldDB" id="A0A0C2ECV2"/>
<evidence type="ECO:0000256" key="1">
    <source>
        <dbReference type="SAM" id="MobiDB-lite"/>
    </source>
</evidence>
<feature type="region of interest" description="Disordered" evidence="1">
    <location>
        <begin position="88"/>
        <end position="116"/>
    </location>
</feature>
<feature type="region of interest" description="Disordered" evidence="1">
    <location>
        <begin position="1"/>
        <end position="33"/>
    </location>
</feature>
<comment type="caution">
    <text evidence="2">The sequence shown here is derived from an EMBL/GenBank/DDBJ whole genome shotgun (WGS) entry which is preliminary data.</text>
</comment>
<reference evidence="2 3" key="1">
    <citation type="submission" date="2015-01" db="EMBL/GenBank/DDBJ databases">
        <title>Complete genome of Pseudomonas batumici UCM B-321 producer of the batumin antibiotic with strong antistaphilococcal and potential anticancer activity.</title>
        <authorList>
            <person name="Klochko V.V."/>
            <person name="Zelena L.B."/>
            <person name="Elena K.A."/>
            <person name="Reva O.N."/>
        </authorList>
    </citation>
    <scope>NUCLEOTIDE SEQUENCE [LARGE SCALE GENOMIC DNA]</scope>
    <source>
        <strain evidence="2 3">UCM B-321</strain>
    </source>
</reference>